<gene>
    <name evidence="1" type="ORF">GCM10009776_02510</name>
</gene>
<organism evidence="1 2">
    <name type="scientific">Microbacterium deminutum</name>
    <dbReference type="NCBI Taxonomy" id="344164"/>
    <lineage>
        <taxon>Bacteria</taxon>
        <taxon>Bacillati</taxon>
        <taxon>Actinomycetota</taxon>
        <taxon>Actinomycetes</taxon>
        <taxon>Micrococcales</taxon>
        <taxon>Microbacteriaceae</taxon>
        <taxon>Microbacterium</taxon>
    </lineage>
</organism>
<sequence>MTRQRDVFAVGRGQYENIGDIILRRPLLNWARAAGRLHVYVGNAPEGYDEGLGLRHGDVVYRSFRQWYAALLKSAWRGNASSIYKPGEIQLTVVGMKEHLAMLPAAALVRLRGGSVSRIGAGARNFSRLPRAIMWPSNALSSYTRWRDDRTARYLGFGPPMPDLGFEEGMTDEALAAAVHDTHRDVLVVSMRNDVEVAPRPYPPQEWFTGIATFAEREDLTVWVVTQVSVDNDRSRQLARDLGAELLEWPELSDHAAQEQRLRALYRHTRVVVSDRLHVIIAAFTEGAAPAGLQLDDDDKVSRHFATIGIDGVAINTSAMAAEDLAGALEEIAAGRAENLRHLVVARERLDAVREELAELLADAPHADAAEMVAVG</sequence>
<keyword evidence="2" id="KW-1185">Reference proteome</keyword>
<evidence type="ECO:0000313" key="1">
    <source>
        <dbReference type="EMBL" id="GAA1944245.1"/>
    </source>
</evidence>
<protein>
    <recommendedName>
        <fullName evidence="3">Polysaccharide pyruvyl transferase domain-containing protein</fullName>
    </recommendedName>
</protein>
<reference evidence="2" key="1">
    <citation type="journal article" date="2019" name="Int. J. Syst. Evol. Microbiol.">
        <title>The Global Catalogue of Microorganisms (GCM) 10K type strain sequencing project: providing services to taxonomists for standard genome sequencing and annotation.</title>
        <authorList>
            <consortium name="The Broad Institute Genomics Platform"/>
            <consortium name="The Broad Institute Genome Sequencing Center for Infectious Disease"/>
            <person name="Wu L."/>
            <person name="Ma J."/>
        </authorList>
    </citation>
    <scope>NUCLEOTIDE SEQUENCE [LARGE SCALE GENOMIC DNA]</scope>
    <source>
        <strain evidence="2">JCM 14901</strain>
    </source>
</reference>
<dbReference type="EMBL" id="BAAAOG010000001">
    <property type="protein sequence ID" value="GAA1944245.1"/>
    <property type="molecule type" value="Genomic_DNA"/>
</dbReference>
<accession>A0ABP5BHM2</accession>
<dbReference type="RefSeq" id="WP_344090358.1">
    <property type="nucleotide sequence ID" value="NZ_BAAAOG010000001.1"/>
</dbReference>
<name>A0ABP5BHM2_9MICO</name>
<proteinExistence type="predicted"/>
<evidence type="ECO:0000313" key="2">
    <source>
        <dbReference type="Proteomes" id="UP001499933"/>
    </source>
</evidence>
<comment type="caution">
    <text evidence="1">The sequence shown here is derived from an EMBL/GenBank/DDBJ whole genome shotgun (WGS) entry which is preliminary data.</text>
</comment>
<evidence type="ECO:0008006" key="3">
    <source>
        <dbReference type="Google" id="ProtNLM"/>
    </source>
</evidence>
<dbReference type="Proteomes" id="UP001499933">
    <property type="component" value="Unassembled WGS sequence"/>
</dbReference>